<name>A0A319CQH5_9EURO</name>
<keyword evidence="2" id="KW-1185">Reference proteome</keyword>
<proteinExistence type="predicted"/>
<organism evidence="1 2">
    <name type="scientific">Aspergillus ellipticus CBS 707.79</name>
    <dbReference type="NCBI Taxonomy" id="1448320"/>
    <lineage>
        <taxon>Eukaryota</taxon>
        <taxon>Fungi</taxon>
        <taxon>Dikarya</taxon>
        <taxon>Ascomycota</taxon>
        <taxon>Pezizomycotina</taxon>
        <taxon>Eurotiomycetes</taxon>
        <taxon>Eurotiomycetidae</taxon>
        <taxon>Eurotiales</taxon>
        <taxon>Aspergillaceae</taxon>
        <taxon>Aspergillus</taxon>
        <taxon>Aspergillus subgen. Circumdati</taxon>
    </lineage>
</organism>
<gene>
    <name evidence="1" type="ORF">BO71DRAFT_489426</name>
</gene>
<dbReference type="Proteomes" id="UP000247810">
    <property type="component" value="Unassembled WGS sequence"/>
</dbReference>
<dbReference type="VEuPathDB" id="FungiDB:BO71DRAFT_489426"/>
<dbReference type="AlphaFoldDB" id="A0A319CQH5"/>
<accession>A0A319CQH5</accession>
<evidence type="ECO:0000313" key="2">
    <source>
        <dbReference type="Proteomes" id="UP000247810"/>
    </source>
</evidence>
<dbReference type="EMBL" id="KZ826202">
    <property type="protein sequence ID" value="PYH87615.1"/>
    <property type="molecule type" value="Genomic_DNA"/>
</dbReference>
<evidence type="ECO:0000313" key="1">
    <source>
        <dbReference type="EMBL" id="PYH87615.1"/>
    </source>
</evidence>
<protein>
    <submittedName>
        <fullName evidence="1">Uncharacterized protein</fullName>
    </submittedName>
</protein>
<reference evidence="1 2" key="1">
    <citation type="submission" date="2018-02" db="EMBL/GenBank/DDBJ databases">
        <title>The genomes of Aspergillus section Nigri reveals drivers in fungal speciation.</title>
        <authorList>
            <consortium name="DOE Joint Genome Institute"/>
            <person name="Vesth T.C."/>
            <person name="Nybo J."/>
            <person name="Theobald S."/>
            <person name="Brandl J."/>
            <person name="Frisvad J.C."/>
            <person name="Nielsen K.F."/>
            <person name="Lyhne E.K."/>
            <person name="Kogle M.E."/>
            <person name="Kuo A."/>
            <person name="Riley R."/>
            <person name="Clum A."/>
            <person name="Nolan M."/>
            <person name="Lipzen A."/>
            <person name="Salamov A."/>
            <person name="Henrissat B."/>
            <person name="Wiebenga A."/>
            <person name="De vries R.P."/>
            <person name="Grigoriev I.V."/>
            <person name="Mortensen U.H."/>
            <person name="Andersen M.R."/>
            <person name="Baker S.E."/>
        </authorList>
    </citation>
    <scope>NUCLEOTIDE SEQUENCE [LARGE SCALE GENOMIC DNA]</scope>
    <source>
        <strain evidence="1 2">CBS 707.79</strain>
    </source>
</reference>
<sequence length="180" mass="20907">MSYKTTTTTTTTNPLPISTPLPSSPIILRPTRRELSYSSGSISINLINIIHSICSAHSLPILEFTFCIRRQVYHLNRREHFTALIFARRTGPLQRAWIAIAKAVHGFLVSQGVREIVVEILDPMVEVDFRWMPCGERDPGMILECWEEVRKRVWEEVWALGRHRGEMVVEEDWYWRGMAE</sequence>